<evidence type="ECO:0000313" key="3">
    <source>
        <dbReference type="Proteomes" id="UP000002051"/>
    </source>
</evidence>
<organism evidence="1 3">
    <name type="scientific">Medicago truncatula</name>
    <name type="common">Barrel medic</name>
    <name type="synonym">Medicago tribuloides</name>
    <dbReference type="NCBI Taxonomy" id="3880"/>
    <lineage>
        <taxon>Eukaryota</taxon>
        <taxon>Viridiplantae</taxon>
        <taxon>Streptophyta</taxon>
        <taxon>Embryophyta</taxon>
        <taxon>Tracheophyta</taxon>
        <taxon>Spermatophyta</taxon>
        <taxon>Magnoliopsida</taxon>
        <taxon>eudicotyledons</taxon>
        <taxon>Gunneridae</taxon>
        <taxon>Pentapetalae</taxon>
        <taxon>rosids</taxon>
        <taxon>fabids</taxon>
        <taxon>Fabales</taxon>
        <taxon>Fabaceae</taxon>
        <taxon>Papilionoideae</taxon>
        <taxon>50 kb inversion clade</taxon>
        <taxon>NPAAA clade</taxon>
        <taxon>Hologalegina</taxon>
        <taxon>IRL clade</taxon>
        <taxon>Trifolieae</taxon>
        <taxon>Medicago</taxon>
    </lineage>
</organism>
<reference evidence="2" key="3">
    <citation type="submission" date="2015-04" db="UniProtKB">
        <authorList>
            <consortium name="EnsemblPlants"/>
        </authorList>
    </citation>
    <scope>IDENTIFICATION</scope>
    <source>
        <strain evidence="2">cv. Jemalong A17</strain>
    </source>
</reference>
<dbReference type="AlphaFoldDB" id="A0A072TWN6"/>
<gene>
    <name evidence="1" type="ordered locus">MTR_7g023070</name>
</gene>
<protein>
    <submittedName>
        <fullName evidence="1 2">Uncharacterized protein</fullName>
    </submittedName>
</protein>
<sequence>MDIPLLLNFLQDNPDAPISSPWKQIYDVETWLIFYKNNESGFSIYDIRSLVNIQRGVLWDNSSYYATIDVPSNDTKYSTIN</sequence>
<accession>A0A072TWN6</accession>
<dbReference type="EMBL" id="CM001223">
    <property type="protein sequence ID" value="KEH21879.1"/>
    <property type="molecule type" value="Genomic_DNA"/>
</dbReference>
<name>A0A072TWN6_MEDTR</name>
<keyword evidence="3" id="KW-1185">Reference proteome</keyword>
<evidence type="ECO:0000313" key="1">
    <source>
        <dbReference type="EMBL" id="KEH21879.1"/>
    </source>
</evidence>
<reference evidence="1 3" key="1">
    <citation type="journal article" date="2011" name="Nature">
        <title>The Medicago genome provides insight into the evolution of rhizobial symbioses.</title>
        <authorList>
            <person name="Young N.D."/>
            <person name="Debelle F."/>
            <person name="Oldroyd G.E."/>
            <person name="Geurts R."/>
            <person name="Cannon S.B."/>
            <person name="Udvardi M.K."/>
            <person name="Benedito V.A."/>
            <person name="Mayer K.F."/>
            <person name="Gouzy J."/>
            <person name="Schoof H."/>
            <person name="Van de Peer Y."/>
            <person name="Proost S."/>
            <person name="Cook D.R."/>
            <person name="Meyers B.C."/>
            <person name="Spannagl M."/>
            <person name="Cheung F."/>
            <person name="De Mita S."/>
            <person name="Krishnakumar V."/>
            <person name="Gundlach H."/>
            <person name="Zhou S."/>
            <person name="Mudge J."/>
            <person name="Bharti A.K."/>
            <person name="Murray J.D."/>
            <person name="Naoumkina M.A."/>
            <person name="Rosen B."/>
            <person name="Silverstein K.A."/>
            <person name="Tang H."/>
            <person name="Rombauts S."/>
            <person name="Zhao P.X."/>
            <person name="Zhou P."/>
            <person name="Barbe V."/>
            <person name="Bardou P."/>
            <person name="Bechner M."/>
            <person name="Bellec A."/>
            <person name="Berger A."/>
            <person name="Berges H."/>
            <person name="Bidwell S."/>
            <person name="Bisseling T."/>
            <person name="Choisne N."/>
            <person name="Couloux A."/>
            <person name="Denny R."/>
            <person name="Deshpande S."/>
            <person name="Dai X."/>
            <person name="Doyle J.J."/>
            <person name="Dudez A.M."/>
            <person name="Farmer A.D."/>
            <person name="Fouteau S."/>
            <person name="Franken C."/>
            <person name="Gibelin C."/>
            <person name="Gish J."/>
            <person name="Goldstein S."/>
            <person name="Gonzalez A.J."/>
            <person name="Green P.J."/>
            <person name="Hallab A."/>
            <person name="Hartog M."/>
            <person name="Hua A."/>
            <person name="Humphray S.J."/>
            <person name="Jeong D.H."/>
            <person name="Jing Y."/>
            <person name="Jocker A."/>
            <person name="Kenton S.M."/>
            <person name="Kim D.J."/>
            <person name="Klee K."/>
            <person name="Lai H."/>
            <person name="Lang C."/>
            <person name="Lin S."/>
            <person name="Macmil S.L."/>
            <person name="Magdelenat G."/>
            <person name="Matthews L."/>
            <person name="McCorrison J."/>
            <person name="Monaghan E.L."/>
            <person name="Mun J.H."/>
            <person name="Najar F.Z."/>
            <person name="Nicholson C."/>
            <person name="Noirot C."/>
            <person name="O'Bleness M."/>
            <person name="Paule C.R."/>
            <person name="Poulain J."/>
            <person name="Prion F."/>
            <person name="Qin B."/>
            <person name="Qu C."/>
            <person name="Retzel E.F."/>
            <person name="Riddle C."/>
            <person name="Sallet E."/>
            <person name="Samain S."/>
            <person name="Samson N."/>
            <person name="Sanders I."/>
            <person name="Saurat O."/>
            <person name="Scarpelli C."/>
            <person name="Schiex T."/>
            <person name="Segurens B."/>
            <person name="Severin A.J."/>
            <person name="Sherrier D.J."/>
            <person name="Shi R."/>
            <person name="Sims S."/>
            <person name="Singer S.R."/>
            <person name="Sinharoy S."/>
            <person name="Sterck L."/>
            <person name="Viollet A."/>
            <person name="Wang B.B."/>
            <person name="Wang K."/>
            <person name="Wang M."/>
            <person name="Wang X."/>
            <person name="Warfsmann J."/>
            <person name="Weissenbach J."/>
            <person name="White D.D."/>
            <person name="White J.D."/>
            <person name="Wiley G.B."/>
            <person name="Wincker P."/>
            <person name="Xing Y."/>
            <person name="Yang L."/>
            <person name="Yao Z."/>
            <person name="Ying F."/>
            <person name="Zhai J."/>
            <person name="Zhou L."/>
            <person name="Zuber A."/>
            <person name="Denarie J."/>
            <person name="Dixon R.A."/>
            <person name="May G.D."/>
            <person name="Schwartz D.C."/>
            <person name="Rogers J."/>
            <person name="Quetier F."/>
            <person name="Town C.D."/>
            <person name="Roe B.A."/>
        </authorList>
    </citation>
    <scope>NUCLEOTIDE SEQUENCE [LARGE SCALE GENOMIC DNA]</scope>
    <source>
        <strain evidence="1">A17</strain>
        <strain evidence="2 3">cv. Jemalong A17</strain>
    </source>
</reference>
<proteinExistence type="predicted"/>
<reference evidence="1 3" key="2">
    <citation type="journal article" date="2014" name="BMC Genomics">
        <title>An improved genome release (version Mt4.0) for the model legume Medicago truncatula.</title>
        <authorList>
            <person name="Tang H."/>
            <person name="Krishnakumar V."/>
            <person name="Bidwell S."/>
            <person name="Rosen B."/>
            <person name="Chan A."/>
            <person name="Zhou S."/>
            <person name="Gentzbittel L."/>
            <person name="Childs K.L."/>
            <person name="Yandell M."/>
            <person name="Gundlach H."/>
            <person name="Mayer K.F."/>
            <person name="Schwartz D.C."/>
            <person name="Town C.D."/>
        </authorList>
    </citation>
    <scope>GENOME REANNOTATION</scope>
    <source>
        <strain evidence="1">A17</strain>
        <strain evidence="2 3">cv. Jemalong A17</strain>
    </source>
</reference>
<dbReference type="Proteomes" id="UP000002051">
    <property type="component" value="Unassembled WGS sequence"/>
</dbReference>
<dbReference type="HOGENOM" id="CLU_2577510_0_0_1"/>
<dbReference type="EnsemblPlants" id="KEH21879">
    <property type="protein sequence ID" value="KEH21879"/>
    <property type="gene ID" value="MTR_7g023070"/>
</dbReference>
<evidence type="ECO:0000313" key="2">
    <source>
        <dbReference type="EnsemblPlants" id="KEH21879"/>
    </source>
</evidence>